<gene>
    <name evidence="2" type="primary">RvY_15109-1</name>
    <name evidence="2" type="synonym">RvY_15109.1</name>
    <name evidence="2" type="ORF">RvY_15109</name>
</gene>
<evidence type="ECO:0000256" key="1">
    <source>
        <dbReference type="SAM" id="Phobius"/>
    </source>
</evidence>
<dbReference type="SUPFAM" id="SSF103481">
    <property type="entry name" value="Multidrug resistance efflux transporter EmrE"/>
    <property type="match status" value="1"/>
</dbReference>
<dbReference type="InterPro" id="IPR039632">
    <property type="entry name" value="TMEM42"/>
</dbReference>
<reference evidence="2 3" key="1">
    <citation type="journal article" date="2016" name="Nat. Commun.">
        <title>Extremotolerant tardigrade genome and improved radiotolerance of human cultured cells by tardigrade-unique protein.</title>
        <authorList>
            <person name="Hashimoto T."/>
            <person name="Horikawa D.D."/>
            <person name="Saito Y."/>
            <person name="Kuwahara H."/>
            <person name="Kozuka-Hata H."/>
            <person name="Shin-I T."/>
            <person name="Minakuchi Y."/>
            <person name="Ohishi K."/>
            <person name="Motoyama A."/>
            <person name="Aizu T."/>
            <person name="Enomoto A."/>
            <person name="Kondo K."/>
            <person name="Tanaka S."/>
            <person name="Hara Y."/>
            <person name="Koshikawa S."/>
            <person name="Sagara H."/>
            <person name="Miura T."/>
            <person name="Yokobori S."/>
            <person name="Miyagawa K."/>
            <person name="Suzuki Y."/>
            <person name="Kubo T."/>
            <person name="Oyama M."/>
            <person name="Kohara Y."/>
            <person name="Fujiyama A."/>
            <person name="Arakawa K."/>
            <person name="Katayama T."/>
            <person name="Toyoda A."/>
            <person name="Kunieda T."/>
        </authorList>
    </citation>
    <scope>NUCLEOTIDE SEQUENCE [LARGE SCALE GENOMIC DNA]</scope>
    <source>
        <strain evidence="2 3">YOKOZUNA-1</strain>
    </source>
</reference>
<evidence type="ECO:0000313" key="3">
    <source>
        <dbReference type="Proteomes" id="UP000186922"/>
    </source>
</evidence>
<comment type="caution">
    <text evidence="2">The sequence shown here is derived from an EMBL/GenBank/DDBJ whole genome shotgun (WGS) entry which is preliminary data.</text>
</comment>
<dbReference type="OrthoDB" id="5854584at2759"/>
<dbReference type="AlphaFoldDB" id="A0A1D1VVE2"/>
<accession>A0A1D1VVE2</accession>
<dbReference type="PANTHER" id="PTHR31965:SF1">
    <property type="entry name" value="TRANSMEMBRANE PROTEIN 42"/>
    <property type="match status" value="1"/>
</dbReference>
<keyword evidence="1" id="KW-0812">Transmembrane</keyword>
<feature type="transmembrane region" description="Helical" evidence="1">
    <location>
        <begin position="87"/>
        <end position="107"/>
    </location>
</feature>
<name>A0A1D1VVE2_RAMVA</name>
<dbReference type="EMBL" id="BDGG01000011">
    <property type="protein sequence ID" value="GAV04906.1"/>
    <property type="molecule type" value="Genomic_DNA"/>
</dbReference>
<dbReference type="PANTHER" id="PTHR31965">
    <property type="entry name" value="TRANSMEMBRANE PROTEIN 42"/>
    <property type="match status" value="1"/>
</dbReference>
<dbReference type="InterPro" id="IPR037185">
    <property type="entry name" value="EmrE-like"/>
</dbReference>
<keyword evidence="1" id="KW-0472">Membrane</keyword>
<proteinExistence type="predicted"/>
<keyword evidence="3" id="KW-1185">Reference proteome</keyword>
<evidence type="ECO:0008006" key="4">
    <source>
        <dbReference type="Google" id="ProtNLM"/>
    </source>
</evidence>
<feature type="transmembrane region" description="Helical" evidence="1">
    <location>
        <begin position="52"/>
        <end position="75"/>
    </location>
</feature>
<sequence>MKMSPINSSYLTLSATAGLAGALASVAGKFALGNLPSFVAPLPFMLNVPSSVLTVFFRTIFILSTVLLNAVMWIFYTRALRLSGNSLQALAINTACNFISSAVFGLLLFGDDITSSSVFGMLLMLLGVVLINTGNQENEQSAEDATVKESIEKKRK</sequence>
<evidence type="ECO:0000313" key="2">
    <source>
        <dbReference type="EMBL" id="GAV04906.1"/>
    </source>
</evidence>
<feature type="transmembrane region" description="Helical" evidence="1">
    <location>
        <begin position="113"/>
        <end position="131"/>
    </location>
</feature>
<dbReference type="Proteomes" id="UP000186922">
    <property type="component" value="Unassembled WGS sequence"/>
</dbReference>
<protein>
    <recommendedName>
        <fullName evidence="4">EamA domain-containing protein</fullName>
    </recommendedName>
</protein>
<keyword evidence="1" id="KW-1133">Transmembrane helix</keyword>
<organism evidence="2 3">
    <name type="scientific">Ramazzottius varieornatus</name>
    <name type="common">Water bear</name>
    <name type="synonym">Tardigrade</name>
    <dbReference type="NCBI Taxonomy" id="947166"/>
    <lineage>
        <taxon>Eukaryota</taxon>
        <taxon>Metazoa</taxon>
        <taxon>Ecdysozoa</taxon>
        <taxon>Tardigrada</taxon>
        <taxon>Eutardigrada</taxon>
        <taxon>Parachela</taxon>
        <taxon>Hypsibioidea</taxon>
        <taxon>Ramazzottiidae</taxon>
        <taxon>Ramazzottius</taxon>
    </lineage>
</organism>
<dbReference type="Gene3D" id="1.10.3730.20">
    <property type="match status" value="1"/>
</dbReference>